<evidence type="ECO:0000259" key="8">
    <source>
        <dbReference type="PROSITE" id="PS50850"/>
    </source>
</evidence>
<evidence type="ECO:0000313" key="9">
    <source>
        <dbReference type="EMBL" id="WRT67053.1"/>
    </source>
</evidence>
<evidence type="ECO:0000256" key="7">
    <source>
        <dbReference type="SAM" id="Phobius"/>
    </source>
</evidence>
<dbReference type="PANTHER" id="PTHR42718:SF9">
    <property type="entry name" value="MAJOR FACILITATOR SUPERFAMILY MULTIDRUG TRANSPORTER MFSC"/>
    <property type="match status" value="1"/>
</dbReference>
<keyword evidence="3 7" id="KW-0812">Transmembrane</keyword>
<dbReference type="Pfam" id="PF07690">
    <property type="entry name" value="MFS_1"/>
    <property type="match status" value="1"/>
</dbReference>
<evidence type="ECO:0000256" key="2">
    <source>
        <dbReference type="ARBA" id="ARBA00022448"/>
    </source>
</evidence>
<dbReference type="PROSITE" id="PS50850">
    <property type="entry name" value="MFS"/>
    <property type="match status" value="1"/>
</dbReference>
<evidence type="ECO:0000256" key="6">
    <source>
        <dbReference type="SAM" id="MobiDB-lite"/>
    </source>
</evidence>
<evidence type="ECO:0000256" key="1">
    <source>
        <dbReference type="ARBA" id="ARBA00004141"/>
    </source>
</evidence>
<evidence type="ECO:0000256" key="3">
    <source>
        <dbReference type="ARBA" id="ARBA00022692"/>
    </source>
</evidence>
<name>A0ABZ1CZ99_9TREE</name>
<evidence type="ECO:0000256" key="4">
    <source>
        <dbReference type="ARBA" id="ARBA00022989"/>
    </source>
</evidence>
<feature type="transmembrane region" description="Helical" evidence="7">
    <location>
        <begin position="237"/>
        <end position="256"/>
    </location>
</feature>
<keyword evidence="5 7" id="KW-0472">Membrane</keyword>
<dbReference type="Gene3D" id="1.20.1720.10">
    <property type="entry name" value="Multidrug resistance protein D"/>
    <property type="match status" value="1"/>
</dbReference>
<feature type="transmembrane region" description="Helical" evidence="7">
    <location>
        <begin position="196"/>
        <end position="217"/>
    </location>
</feature>
<keyword evidence="2" id="KW-0813">Transport</keyword>
<dbReference type="InterPro" id="IPR011701">
    <property type="entry name" value="MFS"/>
</dbReference>
<dbReference type="RefSeq" id="XP_062791793.1">
    <property type="nucleotide sequence ID" value="XM_062935742.1"/>
</dbReference>
<dbReference type="PANTHER" id="PTHR42718">
    <property type="entry name" value="MAJOR FACILITATOR SUPERFAMILY MULTIDRUG TRANSPORTER MFSC"/>
    <property type="match status" value="1"/>
</dbReference>
<dbReference type="InterPro" id="IPR020846">
    <property type="entry name" value="MFS_dom"/>
</dbReference>
<feature type="compositionally biased region" description="Basic and acidic residues" evidence="6">
    <location>
        <begin position="60"/>
        <end position="72"/>
    </location>
</feature>
<feature type="region of interest" description="Disordered" evidence="6">
    <location>
        <begin position="26"/>
        <end position="75"/>
    </location>
</feature>
<dbReference type="EMBL" id="CP141885">
    <property type="protein sequence ID" value="WRT67053.1"/>
    <property type="molecule type" value="Genomic_DNA"/>
</dbReference>
<protein>
    <recommendedName>
        <fullName evidence="8">Major facilitator superfamily (MFS) profile domain-containing protein</fullName>
    </recommendedName>
</protein>
<accession>A0ABZ1CZ99</accession>
<comment type="subcellular location">
    <subcellularLocation>
        <location evidence="1">Membrane</location>
        <topology evidence="1">Multi-pass membrane protein</topology>
    </subcellularLocation>
</comment>
<keyword evidence="4 7" id="KW-1133">Transmembrane helix</keyword>
<feature type="transmembrane region" description="Helical" evidence="7">
    <location>
        <begin position="268"/>
        <end position="286"/>
    </location>
</feature>
<dbReference type="InterPro" id="IPR036259">
    <property type="entry name" value="MFS_trans_sf"/>
</dbReference>
<reference evidence="9 10" key="1">
    <citation type="submission" date="2024-01" db="EMBL/GenBank/DDBJ databases">
        <title>Comparative genomics of Cryptococcus and Kwoniella reveals pathogenesis evolution and contrasting modes of karyotype evolution via chromosome fusion or intercentromeric recombination.</title>
        <authorList>
            <person name="Coelho M.A."/>
            <person name="David-Palma M."/>
            <person name="Shea T."/>
            <person name="Bowers K."/>
            <person name="McGinley-Smith S."/>
            <person name="Mohammad A.W."/>
            <person name="Gnirke A."/>
            <person name="Yurkov A.M."/>
            <person name="Nowrousian M."/>
            <person name="Sun S."/>
            <person name="Cuomo C.A."/>
            <person name="Heitman J."/>
        </authorList>
    </citation>
    <scope>NUCLEOTIDE SEQUENCE [LARGE SCALE GENOMIC DNA]</scope>
    <source>
        <strain evidence="9">CBS 11374</strain>
    </source>
</reference>
<organism evidence="9 10">
    <name type="scientific">Kwoniella shivajii</name>
    <dbReference type="NCBI Taxonomy" id="564305"/>
    <lineage>
        <taxon>Eukaryota</taxon>
        <taxon>Fungi</taxon>
        <taxon>Dikarya</taxon>
        <taxon>Basidiomycota</taxon>
        <taxon>Agaricomycotina</taxon>
        <taxon>Tremellomycetes</taxon>
        <taxon>Tremellales</taxon>
        <taxon>Cryptococcaceae</taxon>
        <taxon>Kwoniella</taxon>
    </lineage>
</organism>
<dbReference type="Proteomes" id="UP001329825">
    <property type="component" value="Chromosome 5"/>
</dbReference>
<gene>
    <name evidence="9" type="ORF">IL334_004019</name>
</gene>
<dbReference type="GeneID" id="87956150"/>
<feature type="transmembrane region" description="Helical" evidence="7">
    <location>
        <begin position="163"/>
        <end position="184"/>
    </location>
</feature>
<feature type="domain" description="Major facilitator superfamily (MFS) profile" evidence="8">
    <location>
        <begin position="67"/>
        <end position="297"/>
    </location>
</feature>
<proteinExistence type="predicted"/>
<keyword evidence="10" id="KW-1185">Reference proteome</keyword>
<feature type="transmembrane region" description="Helical" evidence="7">
    <location>
        <begin position="134"/>
        <end position="151"/>
    </location>
</feature>
<sequence length="297" mass="32528">MITMPESAQTNIDGRFSTIDKELHSSLKEVPRPAPSTCERPNEEGLTHPHAISGTISRRSQPDIHPASKEDTASPISSQVQQILIAFTITMTIQDDLHKKESDLQWILSAYNLPIGCLLLFCGRIADLYGKKKVLLVGMTTFAIFTLIGGFMQNGSGLIDTRALAGCSVAMVMPNSNGMIAEVFSDKARSRVFTCYSAGYSVGGILGALIGGLFVPYVRYMWRSYSPPINGERNVDWIGAALITVGLVLFLFSISVAQSAPQGWKTGYIISSLILGVILIIAFFYWEHYIATRLKLI</sequence>
<dbReference type="SUPFAM" id="SSF103473">
    <property type="entry name" value="MFS general substrate transporter"/>
    <property type="match status" value="1"/>
</dbReference>
<evidence type="ECO:0000256" key="5">
    <source>
        <dbReference type="ARBA" id="ARBA00023136"/>
    </source>
</evidence>
<evidence type="ECO:0000313" key="10">
    <source>
        <dbReference type="Proteomes" id="UP001329825"/>
    </source>
</evidence>